<organism evidence="4">
    <name type="scientific">Singulisphaera sp. Ch08</name>
    <dbReference type="NCBI Taxonomy" id="3120278"/>
    <lineage>
        <taxon>Bacteria</taxon>
        <taxon>Pseudomonadati</taxon>
        <taxon>Planctomycetota</taxon>
        <taxon>Planctomycetia</taxon>
        <taxon>Isosphaerales</taxon>
        <taxon>Isosphaeraceae</taxon>
        <taxon>Singulisphaera</taxon>
    </lineage>
</organism>
<dbReference type="GO" id="GO:0000166">
    <property type="term" value="F:nucleotide binding"/>
    <property type="evidence" value="ECO:0007669"/>
    <property type="project" value="InterPro"/>
</dbReference>
<protein>
    <submittedName>
        <fullName evidence="4">Gfo/Idh/MocA family oxidoreductase</fullName>
    </submittedName>
</protein>
<dbReference type="EMBL" id="CP155447">
    <property type="protein sequence ID" value="XBH03648.1"/>
    <property type="molecule type" value="Genomic_DNA"/>
</dbReference>
<dbReference type="GO" id="GO:0016491">
    <property type="term" value="F:oxidoreductase activity"/>
    <property type="evidence" value="ECO:0007669"/>
    <property type="project" value="UniProtKB-KW"/>
</dbReference>
<dbReference type="Gene3D" id="3.30.360.10">
    <property type="entry name" value="Dihydrodipicolinate Reductase, domain 2"/>
    <property type="match status" value="1"/>
</dbReference>
<feature type="domain" description="GFO/IDH/MocA-like oxidoreductase" evidence="3">
    <location>
        <begin position="138"/>
        <end position="267"/>
    </location>
</feature>
<evidence type="ECO:0000313" key="4">
    <source>
        <dbReference type="EMBL" id="XBH03648.1"/>
    </source>
</evidence>
<proteinExistence type="predicted"/>
<dbReference type="AlphaFoldDB" id="A0AAU7CEX5"/>
<dbReference type="InterPro" id="IPR050463">
    <property type="entry name" value="Gfo/Idh/MocA_oxidrdct_glycsds"/>
</dbReference>
<evidence type="ECO:0000259" key="3">
    <source>
        <dbReference type="Pfam" id="PF22725"/>
    </source>
</evidence>
<reference evidence="4" key="1">
    <citation type="submission" date="2024-05" db="EMBL/GenBank/DDBJ databases">
        <title>Planctomycetes of the genus Singulisphaera possess chitinolytic capabilities.</title>
        <authorList>
            <person name="Ivanova A."/>
        </authorList>
    </citation>
    <scope>NUCLEOTIDE SEQUENCE</scope>
    <source>
        <strain evidence="4">Ch08T</strain>
    </source>
</reference>
<dbReference type="PANTHER" id="PTHR43818">
    <property type="entry name" value="BCDNA.GH03377"/>
    <property type="match status" value="1"/>
</dbReference>
<dbReference type="Pfam" id="PF22725">
    <property type="entry name" value="GFO_IDH_MocA_C3"/>
    <property type="match status" value="1"/>
</dbReference>
<dbReference type="InterPro" id="IPR036291">
    <property type="entry name" value="NAD(P)-bd_dom_sf"/>
</dbReference>
<dbReference type="RefSeq" id="WP_406696387.1">
    <property type="nucleotide sequence ID" value="NZ_CP155447.1"/>
</dbReference>
<evidence type="ECO:0000256" key="1">
    <source>
        <dbReference type="ARBA" id="ARBA00023002"/>
    </source>
</evidence>
<dbReference type="Gene3D" id="3.40.50.720">
    <property type="entry name" value="NAD(P)-binding Rossmann-like Domain"/>
    <property type="match status" value="1"/>
</dbReference>
<dbReference type="Pfam" id="PF01408">
    <property type="entry name" value="GFO_IDH_MocA"/>
    <property type="match status" value="1"/>
</dbReference>
<dbReference type="PANTHER" id="PTHR43818:SF11">
    <property type="entry name" value="BCDNA.GH03377"/>
    <property type="match status" value="1"/>
</dbReference>
<evidence type="ECO:0000259" key="2">
    <source>
        <dbReference type="Pfam" id="PF01408"/>
    </source>
</evidence>
<keyword evidence="1" id="KW-0560">Oxidoreductase</keyword>
<dbReference type="InterPro" id="IPR055170">
    <property type="entry name" value="GFO_IDH_MocA-like_dom"/>
</dbReference>
<accession>A0AAU7CEX5</accession>
<dbReference type="SUPFAM" id="SSF51735">
    <property type="entry name" value="NAD(P)-binding Rossmann-fold domains"/>
    <property type="match status" value="1"/>
</dbReference>
<name>A0AAU7CEX5_9BACT</name>
<sequence>MSAGELRIGIVGAGQIARRRHLPGFKELPGVRVVGVCNLRRESAGRVAREFNIPKIYGNWEHLIEDDEIDAVVIGAWPYLHCPVTLAALDAGKHVLTEARMAMNAREAGRMYDHANELPNLTAMVVPSPYGLTGDAFMRSLIDAGYLGTLREVHVRGLSSDLADPETPLGWRQMTKYSGFNMLTLGILHETVLRWVAPANRVFAFAWKHIGKRIDPETGEFAKTGTPDSVQVLTTHSDGSSGVYRLSGVVLHDVGMSISLYGSEGTLVYDLSHDVIRGARRGESALEPLRIPSKLRGGWQVEADFIAAIRGEKPVTRTDFATGVRYMQFTEAVARSSRHQSPVALPLKEFSNPSL</sequence>
<gene>
    <name evidence="4" type="ORF">V5E97_35890</name>
</gene>
<feature type="domain" description="Gfo/Idh/MocA-like oxidoreductase N-terminal" evidence="2">
    <location>
        <begin position="6"/>
        <end position="121"/>
    </location>
</feature>
<dbReference type="SUPFAM" id="SSF55347">
    <property type="entry name" value="Glyceraldehyde-3-phosphate dehydrogenase-like, C-terminal domain"/>
    <property type="match status" value="1"/>
</dbReference>
<dbReference type="InterPro" id="IPR000683">
    <property type="entry name" value="Gfo/Idh/MocA-like_OxRdtase_N"/>
</dbReference>